<accession>A0ABP7IMQ3</accession>
<evidence type="ECO:0000313" key="1">
    <source>
        <dbReference type="EMBL" id="GAA3822166.1"/>
    </source>
</evidence>
<sequence length="59" mass="5922">MDDTQRGRGSTPVLSLLALAGALFGVISLAQADPAGSVELRINMTQSTGRAGATPIVAP</sequence>
<evidence type="ECO:0000313" key="2">
    <source>
        <dbReference type="Proteomes" id="UP001500888"/>
    </source>
</evidence>
<dbReference type="Proteomes" id="UP001500888">
    <property type="component" value="Unassembled WGS sequence"/>
</dbReference>
<name>A0ABP7IMQ3_9ACTN</name>
<dbReference type="EMBL" id="BAAAZR010000017">
    <property type="protein sequence ID" value="GAA3822166.1"/>
    <property type="molecule type" value="Genomic_DNA"/>
</dbReference>
<proteinExistence type="predicted"/>
<keyword evidence="2" id="KW-1185">Reference proteome</keyword>
<organism evidence="1 2">
    <name type="scientific">Sphaerisporangium flaviroseum</name>
    <dbReference type="NCBI Taxonomy" id="509199"/>
    <lineage>
        <taxon>Bacteria</taxon>
        <taxon>Bacillati</taxon>
        <taxon>Actinomycetota</taxon>
        <taxon>Actinomycetes</taxon>
        <taxon>Streptosporangiales</taxon>
        <taxon>Streptosporangiaceae</taxon>
        <taxon>Sphaerisporangium</taxon>
    </lineage>
</organism>
<comment type="caution">
    <text evidence="1">The sequence shown here is derived from an EMBL/GenBank/DDBJ whole genome shotgun (WGS) entry which is preliminary data.</text>
</comment>
<reference evidence="2" key="1">
    <citation type="journal article" date="2019" name="Int. J. Syst. Evol. Microbiol.">
        <title>The Global Catalogue of Microorganisms (GCM) 10K type strain sequencing project: providing services to taxonomists for standard genome sequencing and annotation.</title>
        <authorList>
            <consortium name="The Broad Institute Genomics Platform"/>
            <consortium name="The Broad Institute Genome Sequencing Center for Infectious Disease"/>
            <person name="Wu L."/>
            <person name="Ma J."/>
        </authorList>
    </citation>
    <scope>NUCLEOTIDE SEQUENCE [LARGE SCALE GENOMIC DNA]</scope>
    <source>
        <strain evidence="2">JCM 16908</strain>
    </source>
</reference>
<gene>
    <name evidence="1" type="ORF">GCM10022226_48210</name>
</gene>
<protein>
    <submittedName>
        <fullName evidence="1">Uncharacterized protein</fullName>
    </submittedName>
</protein>
<dbReference type="RefSeq" id="WP_344944321.1">
    <property type="nucleotide sequence ID" value="NZ_BAAAZR010000017.1"/>
</dbReference>